<sequence length="915" mass="100135">MTSAAGEERTLDSLVPRRIRHITGIQIRNLTRFPARDAVASVLAAPSDVHTISDDIDLTLSRRRTRKISVTSTSTLKLGAEDPDVSDGLRGHRRNLSRGSYGSGKAPSSGPGVAGPSTVPLPRTRPRTTSQASLRQVNVFNIPTSAPIPNPAALGASFPAWDVRLSESDLEKIFASRLVETYITLSHSPESMDDLASASPTEPMLMSPPKRGKLKRATSSLSTQQSSRESSPAALRNTSSRDTPTPRSPRLRGGKLQTSPRHIPHSKLSNESGTESSHGGGGTPKSSETPKPFYVSPVHRPSTNPKFWHMDHHSDFDPSADKSSSRVTLKLWGRVPVDRGRSTLGVDSKGKGKETLHSGPETPHEWRIMEEWDIDLQELIPLDQEMTLEPWNLPPNSLVMSLSSDNKLLYLPSHNKIPQPPSPFSGGNTSDPEVAESRAKRKALREKTEKEAVQKSLRETRMKTSASWQELVSLTSVQSSIADVRESTRHILADCEVLLGPNSSFAKRRHLSALEQIVSTATKDAQTSQDNRSQLESLVLEKRRALEARRIAMRSAYDIHKQDLRAYRKDGDVCMEERSKNHDLQGKLAPTRITLLSTLSSIFPIEIVSPSDLLFGIVSVPLPIPQTPKDPAPPLSMHAFPEINEETIAAALGYVAQLVQLTAAYMGNALVYPVTCIGSRSVIKDPISTMMGPRKFPLYSKGVDTYRFEYAVFLLNKDIEMLMSDRDLRALDLRHTLPNLKNLLLTLTNGEGAKLERPRRSLLTSSSLESLKTLNPTVETSTSLATHVQSADESSTPRQENVKPKAFFESWRIMRPRPHTATNRNATVENTNGDAHPESPPPATNGGLPDARGDIPNGEVVTQNGINIAHRRSGRSSPSQAEIGKAGTKEKHGAVGLNVDVVSPRPIVTETEGAV</sequence>
<name>A0A166HK85_9AGAM</name>
<dbReference type="InterPro" id="IPR018791">
    <property type="entry name" value="UV_resistance/autophagy_Atg14"/>
</dbReference>
<feature type="compositionally biased region" description="Polar residues" evidence="4">
    <location>
        <begin position="236"/>
        <end position="245"/>
    </location>
</feature>
<feature type="region of interest" description="Disordered" evidence="4">
    <location>
        <begin position="812"/>
        <end position="853"/>
    </location>
</feature>
<feature type="region of interest" description="Disordered" evidence="4">
    <location>
        <begin position="342"/>
        <end position="361"/>
    </location>
</feature>
<feature type="compositionally biased region" description="Basic and acidic residues" evidence="4">
    <location>
        <begin position="445"/>
        <end position="456"/>
    </location>
</feature>
<evidence type="ECO:0000256" key="2">
    <source>
        <dbReference type="ARBA" id="ARBA00013807"/>
    </source>
</evidence>
<dbReference type="GO" id="GO:0000149">
    <property type="term" value="F:SNARE binding"/>
    <property type="evidence" value="ECO:0007669"/>
    <property type="project" value="TreeGrafter"/>
</dbReference>
<feature type="compositionally biased region" description="Basic and acidic residues" evidence="4">
    <location>
        <begin position="348"/>
        <end position="361"/>
    </location>
</feature>
<feature type="compositionally biased region" description="Polar residues" evidence="4">
    <location>
        <begin position="820"/>
        <end position="833"/>
    </location>
</feature>
<evidence type="ECO:0000256" key="3">
    <source>
        <dbReference type="ARBA" id="ARBA00023054"/>
    </source>
</evidence>
<organism evidence="5 6">
    <name type="scientific">Sistotremastrum suecicum HHB10207 ss-3</name>
    <dbReference type="NCBI Taxonomy" id="1314776"/>
    <lineage>
        <taxon>Eukaryota</taxon>
        <taxon>Fungi</taxon>
        <taxon>Dikarya</taxon>
        <taxon>Basidiomycota</taxon>
        <taxon>Agaricomycotina</taxon>
        <taxon>Agaricomycetes</taxon>
        <taxon>Sistotremastrales</taxon>
        <taxon>Sistotremastraceae</taxon>
        <taxon>Sistotremastrum</taxon>
    </lineage>
</organism>
<proteinExistence type="inferred from homology"/>
<comment type="similarity">
    <text evidence="1">Belongs to the ATG14 family.</text>
</comment>
<evidence type="ECO:0000256" key="4">
    <source>
        <dbReference type="SAM" id="MobiDB-lite"/>
    </source>
</evidence>
<evidence type="ECO:0000313" key="6">
    <source>
        <dbReference type="Proteomes" id="UP000076798"/>
    </source>
</evidence>
<evidence type="ECO:0000313" key="5">
    <source>
        <dbReference type="EMBL" id="KZT42803.1"/>
    </source>
</evidence>
<dbReference type="OrthoDB" id="72772at2759"/>
<dbReference type="EMBL" id="KV428011">
    <property type="protein sequence ID" value="KZT42803.1"/>
    <property type="molecule type" value="Genomic_DNA"/>
</dbReference>
<dbReference type="GO" id="GO:0035493">
    <property type="term" value="P:SNARE complex assembly"/>
    <property type="evidence" value="ECO:0007669"/>
    <property type="project" value="TreeGrafter"/>
</dbReference>
<dbReference type="GO" id="GO:0000323">
    <property type="term" value="C:lytic vacuole"/>
    <property type="evidence" value="ECO:0007669"/>
    <property type="project" value="TreeGrafter"/>
</dbReference>
<keyword evidence="3" id="KW-0175">Coiled coil</keyword>
<evidence type="ECO:0000256" key="1">
    <source>
        <dbReference type="ARBA" id="ARBA00009574"/>
    </source>
</evidence>
<dbReference type="PANTHER" id="PTHR15157:SF5">
    <property type="entry name" value="UV RADIATION RESISTANCE-ASSOCIATED GENE PROTEIN"/>
    <property type="match status" value="1"/>
</dbReference>
<accession>A0A166HK85</accession>
<gene>
    <name evidence="5" type="ORF">SISSUDRAFT_1041053</name>
</gene>
<feature type="compositionally biased region" description="Low complexity" evidence="4">
    <location>
        <begin position="218"/>
        <end position="231"/>
    </location>
</feature>
<feature type="region of interest" description="Disordered" evidence="4">
    <location>
        <begin position="190"/>
        <end position="298"/>
    </location>
</feature>
<protein>
    <recommendedName>
        <fullName evidence="2">Autophagy-related protein 14</fullName>
    </recommendedName>
</protein>
<dbReference type="PANTHER" id="PTHR15157">
    <property type="entry name" value="UV RADIATION RESISTANCE-ASSOCIATED GENE PROTEIN"/>
    <property type="match status" value="1"/>
</dbReference>
<dbReference type="AlphaFoldDB" id="A0A166HK85"/>
<dbReference type="GO" id="GO:0005768">
    <property type="term" value="C:endosome"/>
    <property type="evidence" value="ECO:0007669"/>
    <property type="project" value="TreeGrafter"/>
</dbReference>
<dbReference type="Pfam" id="PF10186">
    <property type="entry name" value="ATG14"/>
    <property type="match status" value="1"/>
</dbReference>
<feature type="region of interest" description="Disordered" evidence="4">
    <location>
        <begin position="79"/>
        <end position="133"/>
    </location>
</feature>
<dbReference type="STRING" id="1314776.A0A166HK85"/>
<dbReference type="GO" id="GO:0032991">
    <property type="term" value="C:protein-containing complex"/>
    <property type="evidence" value="ECO:0007669"/>
    <property type="project" value="UniProtKB-ARBA"/>
</dbReference>
<keyword evidence="6" id="KW-1185">Reference proteome</keyword>
<feature type="region of interest" description="Disordered" evidence="4">
    <location>
        <begin position="869"/>
        <end position="898"/>
    </location>
</feature>
<dbReference type="Proteomes" id="UP000076798">
    <property type="component" value="Unassembled WGS sequence"/>
</dbReference>
<reference evidence="5 6" key="1">
    <citation type="journal article" date="2016" name="Mol. Biol. Evol.">
        <title>Comparative Genomics of Early-Diverging Mushroom-Forming Fungi Provides Insights into the Origins of Lignocellulose Decay Capabilities.</title>
        <authorList>
            <person name="Nagy L.G."/>
            <person name="Riley R."/>
            <person name="Tritt A."/>
            <person name="Adam C."/>
            <person name="Daum C."/>
            <person name="Floudas D."/>
            <person name="Sun H."/>
            <person name="Yadav J.S."/>
            <person name="Pangilinan J."/>
            <person name="Larsson K.H."/>
            <person name="Matsuura K."/>
            <person name="Barry K."/>
            <person name="Labutti K."/>
            <person name="Kuo R."/>
            <person name="Ohm R.A."/>
            <person name="Bhattacharya S.S."/>
            <person name="Shirouzu T."/>
            <person name="Yoshinaga Y."/>
            <person name="Martin F.M."/>
            <person name="Grigoriev I.V."/>
            <person name="Hibbett D.S."/>
        </authorList>
    </citation>
    <scope>NUCLEOTIDE SEQUENCE [LARGE SCALE GENOMIC DNA]</scope>
    <source>
        <strain evidence="5 6">HHB10207 ss-3</strain>
    </source>
</reference>
<feature type="region of interest" description="Disordered" evidence="4">
    <location>
        <begin position="413"/>
        <end position="456"/>
    </location>
</feature>